<evidence type="ECO:0000313" key="2">
    <source>
        <dbReference type="Proteomes" id="UP001159363"/>
    </source>
</evidence>
<proteinExistence type="predicted"/>
<reference evidence="1 2" key="1">
    <citation type="submission" date="2023-02" db="EMBL/GenBank/DDBJ databases">
        <title>LHISI_Scaffold_Assembly.</title>
        <authorList>
            <person name="Stuart O.P."/>
            <person name="Cleave R."/>
            <person name="Magrath M.J.L."/>
            <person name="Mikheyev A.S."/>
        </authorList>
    </citation>
    <scope>NUCLEOTIDE SEQUENCE [LARGE SCALE GENOMIC DNA]</scope>
    <source>
        <strain evidence="1">Daus_M_001</strain>
        <tissue evidence="1">Leg muscle</tissue>
    </source>
</reference>
<name>A0ABQ9IJB1_9NEOP</name>
<keyword evidence="2" id="KW-1185">Reference proteome</keyword>
<organism evidence="1 2">
    <name type="scientific">Dryococelus australis</name>
    <dbReference type="NCBI Taxonomy" id="614101"/>
    <lineage>
        <taxon>Eukaryota</taxon>
        <taxon>Metazoa</taxon>
        <taxon>Ecdysozoa</taxon>
        <taxon>Arthropoda</taxon>
        <taxon>Hexapoda</taxon>
        <taxon>Insecta</taxon>
        <taxon>Pterygota</taxon>
        <taxon>Neoptera</taxon>
        <taxon>Polyneoptera</taxon>
        <taxon>Phasmatodea</taxon>
        <taxon>Verophasmatodea</taxon>
        <taxon>Anareolatae</taxon>
        <taxon>Phasmatidae</taxon>
        <taxon>Eurycanthinae</taxon>
        <taxon>Dryococelus</taxon>
    </lineage>
</organism>
<dbReference type="PANTHER" id="PTHR45913:SF19">
    <property type="entry name" value="LOW QUALITY PROTEIN: ZINC FINGER BED DOMAIN-CONTAINING PROTEIN 5-LIKE"/>
    <property type="match status" value="1"/>
</dbReference>
<dbReference type="Proteomes" id="UP001159363">
    <property type="component" value="Chromosome 1"/>
</dbReference>
<gene>
    <name evidence="1" type="ORF">PR048_002137</name>
</gene>
<protein>
    <submittedName>
        <fullName evidence="1">Uncharacterized protein</fullName>
    </submittedName>
</protein>
<dbReference type="PANTHER" id="PTHR45913">
    <property type="entry name" value="EPM2A-INTERACTING PROTEIN 1"/>
    <property type="match status" value="1"/>
</dbReference>
<comment type="caution">
    <text evidence="1">The sequence shown here is derived from an EMBL/GenBank/DDBJ whole genome shotgun (WGS) entry which is preliminary data.</text>
</comment>
<accession>A0ABQ9IJB1</accession>
<dbReference type="EMBL" id="JARBHB010000001">
    <property type="protein sequence ID" value="KAJ8896792.1"/>
    <property type="molecule type" value="Genomic_DNA"/>
</dbReference>
<sequence length="142" mass="15907">MSFFRKQNEAHHAGVKHANTDNENATEASFLLSYSIARAGKPHTIAEDHIEPCVAEIIGCMLIEDTVKTVSAVQYSDNTVPNRIHKITDYIEDELIKRLKNCNAFSLQLDESTDVAGLTVLIVIVRYVFEESIEEDLILCTP</sequence>
<evidence type="ECO:0000313" key="1">
    <source>
        <dbReference type="EMBL" id="KAJ8896792.1"/>
    </source>
</evidence>